<sequence>MEYHPTAFPFYQGRWRDHVRENTQNNPHLRGKRGGLAFVWPRDGKRNTTFGRLKDVLGDKGPDIFVTKNGARPLKTSWTNRRFTTPDDPDAWLRDDTRKPMFWAKRGADESYDFRTRKYGETDRFTWTDALWMQPTGRKGEHQSKQNYPLAYKCSHGRWYQMYPNQRGDHGGFNPGADNHGPGFSNHHFAPGDWGAGNLNAADGNFGYGHRVHDHMDTGLNFHEDDRWEGRGEDDLNAFGDPINFWNYY</sequence>
<reference evidence="1 3" key="1">
    <citation type="submission" date="2019-07" db="EMBL/GenBank/DDBJ databases">
        <title>Venturia inaequalis Genome Resource.</title>
        <authorList>
            <person name="Lichtner F.J."/>
        </authorList>
    </citation>
    <scope>NUCLEOTIDE SEQUENCE [LARGE SCALE GENOMIC DNA]</scope>
    <source>
        <strain evidence="2">Bline_iso_100314</strain>
        <strain evidence="1 3">DMI_063113</strain>
    </source>
</reference>
<name>A0A8H3UNP7_VENIN</name>
<protein>
    <submittedName>
        <fullName evidence="1">Uncharacterized protein</fullName>
    </submittedName>
</protein>
<proteinExistence type="predicted"/>
<keyword evidence="3" id="KW-1185">Reference proteome</keyword>
<dbReference type="Proteomes" id="UP000490939">
    <property type="component" value="Unassembled WGS sequence"/>
</dbReference>
<evidence type="ECO:0000313" key="3">
    <source>
        <dbReference type="Proteomes" id="UP000490939"/>
    </source>
</evidence>
<dbReference type="EMBL" id="WNWQ01000129">
    <property type="protein sequence ID" value="KAE9977535.1"/>
    <property type="molecule type" value="Genomic_DNA"/>
</dbReference>
<evidence type="ECO:0000313" key="2">
    <source>
        <dbReference type="EMBL" id="KAE9977535.1"/>
    </source>
</evidence>
<comment type="caution">
    <text evidence="1">The sequence shown here is derived from an EMBL/GenBank/DDBJ whole genome shotgun (WGS) entry which is preliminary data.</text>
</comment>
<evidence type="ECO:0000313" key="1">
    <source>
        <dbReference type="EMBL" id="KAE9971989.1"/>
    </source>
</evidence>
<dbReference type="Proteomes" id="UP000433883">
    <property type="component" value="Unassembled WGS sequence"/>
</dbReference>
<dbReference type="EMBL" id="WNWR01000651">
    <property type="protein sequence ID" value="KAE9971989.1"/>
    <property type="molecule type" value="Genomic_DNA"/>
</dbReference>
<accession>A0A8H3UNP7</accession>
<gene>
    <name evidence="2" type="ORF">BLS_001322</name>
    <name evidence="1" type="ORF">EG327_009660</name>
</gene>
<dbReference type="AlphaFoldDB" id="A0A8H3UNP7"/>
<organism evidence="1 3">
    <name type="scientific">Venturia inaequalis</name>
    <name type="common">Apple scab fungus</name>
    <dbReference type="NCBI Taxonomy" id="5025"/>
    <lineage>
        <taxon>Eukaryota</taxon>
        <taxon>Fungi</taxon>
        <taxon>Dikarya</taxon>
        <taxon>Ascomycota</taxon>
        <taxon>Pezizomycotina</taxon>
        <taxon>Dothideomycetes</taxon>
        <taxon>Pleosporomycetidae</taxon>
        <taxon>Venturiales</taxon>
        <taxon>Venturiaceae</taxon>
        <taxon>Venturia</taxon>
    </lineage>
</organism>